<dbReference type="Proteomes" id="UP000473278">
    <property type="component" value="Unassembled WGS sequence"/>
</dbReference>
<dbReference type="PANTHER" id="PTHR36451:SF1">
    <property type="entry name" value="OMEGA-HYDROXY-BETA-DIHYDROMENAQUINONE-9 SULFOTRANSFERASE STF3"/>
    <property type="match status" value="1"/>
</dbReference>
<dbReference type="InterPro" id="IPR027417">
    <property type="entry name" value="P-loop_NTPase"/>
</dbReference>
<evidence type="ECO:0000313" key="1">
    <source>
        <dbReference type="EMBL" id="NGP76895.1"/>
    </source>
</evidence>
<keyword evidence="2" id="KW-1185">Reference proteome</keyword>
<dbReference type="SUPFAM" id="SSF52540">
    <property type="entry name" value="P-loop containing nucleoside triphosphate hydrolases"/>
    <property type="match status" value="1"/>
</dbReference>
<dbReference type="RefSeq" id="WP_165141737.1">
    <property type="nucleotide sequence ID" value="NZ_JAALLT010000003.1"/>
</dbReference>
<evidence type="ECO:0000313" key="2">
    <source>
        <dbReference type="Proteomes" id="UP000473278"/>
    </source>
</evidence>
<dbReference type="InterPro" id="IPR052736">
    <property type="entry name" value="Stf3_sulfotransferase"/>
</dbReference>
<gene>
    <name evidence="1" type="ORF">G3570_09640</name>
</gene>
<name>A0A6M1T4G9_9BACT</name>
<reference evidence="1 2" key="1">
    <citation type="submission" date="2020-02" db="EMBL/GenBank/DDBJ databases">
        <title>Balneolaceae bacterium YR4-1, complete genome.</title>
        <authorList>
            <person name="Li Y."/>
            <person name="Wu S."/>
        </authorList>
    </citation>
    <scope>NUCLEOTIDE SEQUENCE [LARGE SCALE GENOMIC DNA]</scope>
    <source>
        <strain evidence="1 2">YR4-1</strain>
    </source>
</reference>
<dbReference type="GO" id="GO:0016740">
    <property type="term" value="F:transferase activity"/>
    <property type="evidence" value="ECO:0007669"/>
    <property type="project" value="UniProtKB-KW"/>
</dbReference>
<dbReference type="AlphaFoldDB" id="A0A6M1T4G9"/>
<sequence length="369" mass="43637">MYNRRHPIHNLTIQLRKNRAFSKENLPKIALFYFKLLLQEPLRILEEVNYAHAIDDHRFVKDPIFIIGHWRSGTSFLQYLLGQDDQFGYINKFQVVFPDIFLYSESFLKPFISKIPETFNLTQDAQDMSIDLDLDSPSEIEIALSTMISPASLHWGHIFPQKARRYFDKFLFLENTGESELNRLKRDYNHLIKKISLDNEGKQLIIKSPGNAARIPFLLDLYPNAKFIFIHRNPYDTFYSSKKLWHTLLDNLALQPMSKKQMEDEIIRTYQKLMTSYLQQRELLPEGQLVELRFNQFIGDPVNKLAKVYEALTLDGYQSAEGKFNQFLEQKTKGKSSSYRYEDRILDRINSKWDFAFREWGYDKIGCVN</sequence>
<dbReference type="Gene3D" id="3.40.50.300">
    <property type="entry name" value="P-loop containing nucleotide triphosphate hydrolases"/>
    <property type="match status" value="1"/>
</dbReference>
<organism evidence="1 2">
    <name type="scientific">Halalkalibaculum roseum</name>
    <dbReference type="NCBI Taxonomy" id="2709311"/>
    <lineage>
        <taxon>Bacteria</taxon>
        <taxon>Pseudomonadati</taxon>
        <taxon>Balneolota</taxon>
        <taxon>Balneolia</taxon>
        <taxon>Balneolales</taxon>
        <taxon>Balneolaceae</taxon>
        <taxon>Halalkalibaculum</taxon>
    </lineage>
</organism>
<proteinExistence type="predicted"/>
<protein>
    <submittedName>
        <fullName evidence="1">Sulfotransferase</fullName>
    </submittedName>
</protein>
<dbReference type="EMBL" id="JAALLT010000003">
    <property type="protein sequence ID" value="NGP76895.1"/>
    <property type="molecule type" value="Genomic_DNA"/>
</dbReference>
<accession>A0A6M1T4G9</accession>
<comment type="caution">
    <text evidence="1">The sequence shown here is derived from an EMBL/GenBank/DDBJ whole genome shotgun (WGS) entry which is preliminary data.</text>
</comment>
<dbReference type="PANTHER" id="PTHR36451">
    <property type="entry name" value="PAPS-DEPENDENT SULFOTRANSFERASE STF3"/>
    <property type="match status" value="1"/>
</dbReference>
<dbReference type="Pfam" id="PF13469">
    <property type="entry name" value="Sulfotransfer_3"/>
    <property type="match status" value="1"/>
</dbReference>
<keyword evidence="1" id="KW-0808">Transferase</keyword>